<dbReference type="RefSeq" id="WP_209650731.1">
    <property type="nucleotide sequence ID" value="NZ_JBEPNV010000001.1"/>
</dbReference>
<dbReference type="EMBL" id="JBEPNW010000002">
    <property type="protein sequence ID" value="MET3867265.1"/>
    <property type="molecule type" value="Genomic_DNA"/>
</dbReference>
<dbReference type="Proteomes" id="UP001549119">
    <property type="component" value="Unassembled WGS sequence"/>
</dbReference>
<name>A0ABV2NL79_9HYPH</name>
<reference evidence="1 2" key="1">
    <citation type="submission" date="2024-06" db="EMBL/GenBank/DDBJ databases">
        <title>Genomics of switchgrass bacterial isolates.</title>
        <authorList>
            <person name="Shade A."/>
        </authorList>
    </citation>
    <scope>NUCLEOTIDE SEQUENCE [LARGE SCALE GENOMIC DNA]</scope>
    <source>
        <strain evidence="1 2">PvP084</strain>
    </source>
</reference>
<proteinExistence type="predicted"/>
<comment type="caution">
    <text evidence="1">The sequence shown here is derived from an EMBL/GenBank/DDBJ whole genome shotgun (WGS) entry which is preliminary data.</text>
</comment>
<accession>A0ABV2NL79</accession>
<sequence>MTMRSAVDRIPDPIYPATPMIVEHTTLDELSRVFLAHVRAAGLLESSETVRAAHGELMEIATLTKLSTWGEVLRLDGAEILLARALQDLGIAGVSLPDDRVLH</sequence>
<keyword evidence="2" id="KW-1185">Reference proteome</keyword>
<evidence type="ECO:0000313" key="2">
    <source>
        <dbReference type="Proteomes" id="UP001549119"/>
    </source>
</evidence>
<evidence type="ECO:0000313" key="1">
    <source>
        <dbReference type="EMBL" id="MET3867265.1"/>
    </source>
</evidence>
<gene>
    <name evidence="1" type="ORF">ABIC20_004574</name>
</gene>
<protein>
    <submittedName>
        <fullName evidence="1">Uncharacterized protein</fullName>
    </submittedName>
</protein>
<organism evidence="1 2">
    <name type="scientific">Methylobacterium radiotolerans</name>
    <dbReference type="NCBI Taxonomy" id="31998"/>
    <lineage>
        <taxon>Bacteria</taxon>
        <taxon>Pseudomonadati</taxon>
        <taxon>Pseudomonadota</taxon>
        <taxon>Alphaproteobacteria</taxon>
        <taxon>Hyphomicrobiales</taxon>
        <taxon>Methylobacteriaceae</taxon>
        <taxon>Methylobacterium</taxon>
    </lineage>
</organism>